<name>A0A9Q0Y8S6_9SAUR</name>
<feature type="non-terminal residue" evidence="1">
    <location>
        <position position="1"/>
    </location>
</feature>
<protein>
    <submittedName>
        <fullName evidence="1">Uncharacterized protein</fullName>
    </submittedName>
</protein>
<dbReference type="EMBL" id="JAPFRF010000001">
    <property type="protein sequence ID" value="KAJ7345576.1"/>
    <property type="molecule type" value="Genomic_DNA"/>
</dbReference>
<evidence type="ECO:0000313" key="1">
    <source>
        <dbReference type="EMBL" id="KAJ7345576.1"/>
    </source>
</evidence>
<sequence>MFPPLAPNLTHSIAPSDICWRVTRMTSPSFVTKLSRKAYLLCNLGIQLFCLKTKTNTQ</sequence>
<proteinExistence type="predicted"/>
<evidence type="ECO:0000313" key="2">
    <source>
        <dbReference type="Proteomes" id="UP001142489"/>
    </source>
</evidence>
<accession>A0A9Q0Y8S6</accession>
<gene>
    <name evidence="1" type="ORF">JRQ81_001526</name>
</gene>
<dbReference type="AlphaFoldDB" id="A0A9Q0Y8S6"/>
<dbReference type="Proteomes" id="UP001142489">
    <property type="component" value="Unassembled WGS sequence"/>
</dbReference>
<reference evidence="1" key="1">
    <citation type="journal article" date="2023" name="DNA Res.">
        <title>Chromosome-level genome assembly of Phrynocephalus forsythii using third-generation DNA sequencing and Hi-C analysis.</title>
        <authorList>
            <person name="Qi Y."/>
            <person name="Zhao W."/>
            <person name="Zhao Y."/>
            <person name="Niu C."/>
            <person name="Cao S."/>
            <person name="Zhang Y."/>
        </authorList>
    </citation>
    <scope>NUCLEOTIDE SEQUENCE</scope>
    <source>
        <tissue evidence="1">Muscle</tissue>
    </source>
</reference>
<organism evidence="1 2">
    <name type="scientific">Phrynocephalus forsythii</name>
    <dbReference type="NCBI Taxonomy" id="171643"/>
    <lineage>
        <taxon>Eukaryota</taxon>
        <taxon>Metazoa</taxon>
        <taxon>Chordata</taxon>
        <taxon>Craniata</taxon>
        <taxon>Vertebrata</taxon>
        <taxon>Euteleostomi</taxon>
        <taxon>Lepidosauria</taxon>
        <taxon>Squamata</taxon>
        <taxon>Bifurcata</taxon>
        <taxon>Unidentata</taxon>
        <taxon>Episquamata</taxon>
        <taxon>Toxicofera</taxon>
        <taxon>Iguania</taxon>
        <taxon>Acrodonta</taxon>
        <taxon>Agamidae</taxon>
        <taxon>Agaminae</taxon>
        <taxon>Phrynocephalus</taxon>
    </lineage>
</organism>
<comment type="caution">
    <text evidence="1">The sequence shown here is derived from an EMBL/GenBank/DDBJ whole genome shotgun (WGS) entry which is preliminary data.</text>
</comment>
<keyword evidence="2" id="KW-1185">Reference proteome</keyword>